<dbReference type="InterPro" id="IPR013824">
    <property type="entry name" value="Topo_IA_cen_sub1"/>
</dbReference>
<dbReference type="AlphaFoldDB" id="A0A650CRV2"/>
<dbReference type="SUPFAM" id="SSF56712">
    <property type="entry name" value="Prokaryotic type I DNA topoisomerase"/>
    <property type="match status" value="1"/>
</dbReference>
<dbReference type="InterPro" id="IPR005736">
    <property type="entry name" value="Reverse_gyrase"/>
</dbReference>
<evidence type="ECO:0000256" key="4">
    <source>
        <dbReference type="ARBA" id="ARBA00022490"/>
    </source>
</evidence>
<accession>A0A650CRV2</accession>
<dbReference type="GO" id="GO:0006260">
    <property type="term" value="P:DNA replication"/>
    <property type="evidence" value="ECO:0007669"/>
    <property type="project" value="UniProtKB-UniRule"/>
</dbReference>
<dbReference type="PANTHER" id="PTHR43505:SF1">
    <property type="entry name" value="REVERSE GYRASE"/>
    <property type="match status" value="1"/>
</dbReference>
<evidence type="ECO:0000313" key="23">
    <source>
        <dbReference type="Proteomes" id="UP000423396"/>
    </source>
</evidence>
<dbReference type="CDD" id="cd18798">
    <property type="entry name" value="SF2_C_reverse_gyrase"/>
    <property type="match status" value="1"/>
</dbReference>
<dbReference type="Pfam" id="PF17915">
    <property type="entry name" value="zf_Rg"/>
    <property type="match status" value="1"/>
</dbReference>
<comment type="cofactor">
    <cofactor evidence="16">
        <name>Zn(2+)</name>
        <dbReference type="ChEBI" id="CHEBI:29105"/>
    </cofactor>
    <text evidence="16">Binds 1 or 2 zinc ions per subunit.</text>
</comment>
<dbReference type="CDD" id="cd17924">
    <property type="entry name" value="DDXDc_reverse_gyrase"/>
    <property type="match status" value="1"/>
</dbReference>
<evidence type="ECO:0000313" key="22">
    <source>
        <dbReference type="EMBL" id="QGR20475.1"/>
    </source>
</evidence>
<keyword evidence="23" id="KW-1185">Reference proteome</keyword>
<comment type="cofactor">
    <cofactor evidence="1">
        <name>Mg(2+)</name>
        <dbReference type="ChEBI" id="CHEBI:18420"/>
    </cofactor>
</comment>
<dbReference type="InterPro" id="IPR013826">
    <property type="entry name" value="Topo_IA_cen_sub3"/>
</dbReference>
<dbReference type="InterPro" id="IPR014001">
    <property type="entry name" value="Helicase_ATP-bd"/>
</dbReference>
<evidence type="ECO:0000259" key="18">
    <source>
        <dbReference type="PROSITE" id="PS50880"/>
    </source>
</evidence>
<dbReference type="PROSITE" id="PS51192">
    <property type="entry name" value="HELICASE_ATP_BIND_1"/>
    <property type="match status" value="1"/>
</dbReference>
<name>A0A650CRV2_9CREN</name>
<dbReference type="InterPro" id="IPR027417">
    <property type="entry name" value="P-loop_NTPase"/>
</dbReference>
<dbReference type="HAMAP" id="MF_01125">
    <property type="entry name" value="Reverse_gyrase"/>
    <property type="match status" value="1"/>
</dbReference>
<keyword evidence="12 16" id="KW-0238">DNA-binding</keyword>
<dbReference type="SUPFAM" id="SSF52540">
    <property type="entry name" value="P-loop containing nucleoside triphosphate hydrolases"/>
    <property type="match status" value="2"/>
</dbReference>
<feature type="region of interest" description="Topoisomerase I" evidence="16">
    <location>
        <begin position="606"/>
        <end position="1241"/>
    </location>
</feature>
<protein>
    <recommendedName>
        <fullName evidence="16 17">Reverse gyrase</fullName>
        <ecNumber evidence="16">5.6.2.-</ecNumber>
    </recommendedName>
</protein>
<keyword evidence="13 16" id="KW-0413">Isomerase</keyword>
<dbReference type="Gene3D" id="1.10.290.10">
    <property type="entry name" value="Topoisomerase I, domain 4"/>
    <property type="match status" value="1"/>
</dbReference>
<dbReference type="Pfam" id="PF01131">
    <property type="entry name" value="Topoisom_bac"/>
    <property type="match status" value="2"/>
</dbReference>
<feature type="domain" description="Helicase ATP-binding" evidence="19">
    <location>
        <begin position="94"/>
        <end position="296"/>
    </location>
</feature>
<feature type="active site" description="O-(5'-phospho-DNA)-tyrosine intermediate" evidence="16">
    <location>
        <position position="958"/>
    </location>
</feature>
<proteinExistence type="inferred from homology"/>
<evidence type="ECO:0000256" key="17">
    <source>
        <dbReference type="RuleBase" id="RU004026"/>
    </source>
</evidence>
<evidence type="ECO:0000256" key="8">
    <source>
        <dbReference type="ARBA" id="ARBA00022833"/>
    </source>
</evidence>
<dbReference type="CDD" id="cd00186">
    <property type="entry name" value="TOP1Ac"/>
    <property type="match status" value="1"/>
</dbReference>
<dbReference type="PROSITE" id="PS52036">
    <property type="entry name" value="ZF_RG_N"/>
    <property type="match status" value="1"/>
</dbReference>
<evidence type="ECO:0000256" key="2">
    <source>
        <dbReference type="ARBA" id="ARBA00004496"/>
    </source>
</evidence>
<comment type="domain">
    <text evidence="16">Introduction of positive supercoils requires the cooperation of both domains. The helicase-like domain probably does not directly unwind DNA, but more likely acts by driving ATP-dependent conformational changes within the whole enzyme. A beta hairpin in the 'latch' region of the N-terminal domain plays a regulatory role in the enzyme, repressing topoisomerase activity in the absence of ATP and preventing the enzyme from acting as an ATP-independent relaxing enzyme; it also helps to coordinate nucleotide hydrolysis by the ATPase domain with the supercoiling activity of the topoisomerase domain.</text>
</comment>
<sequence length="1241" mass="140758">MREIPPSIYKSSCPNCGGAISSSRLSKGSVCTRCFSDDEAEFQSLNDLIKALKSAGTLNKLSKESDILSEFNVFSEIFRTAIGYPPYGPQKSWIIRLLRNDSFAIIAPPGLGKTTFGLVASLYYANKKKKSIIIFPTKSLVKQALDKLSVFSSNSGIEAKIIYYHSGLTESQRQELNKSLYSNEFDIFISTNRFMIDHIDSLSNLKYDFLFVDDVDTALKSSKSAQAVLRLVGFSQDAMTKVRELMKVKDTEILFSEVEKIRKGILGNKTVVFSSATLTKGNPVFSLLMGFKPGSSVIYLRKIIDAYTELPTNDYEVVRLLKELLSRLGSGGLIFVPVDKGQEYAKFLEESLSKDFSIATVASSSTSKIEEFAEGKIDILIGSATHYGILVRGIDLPWRIKYAIFVGIPKFKFKIGETVNLVTLSRILSIIALITKDQEIIRLAGRVRGKIRRLSPAALALLSQQAREGKLEDETLIKAYGIVNSYLQNEDVLKKISEMGDFVISNGNILIPDYLTYIQASGRTSRIYGGDLTTGLSILLVDDKNLFEIFNRKISLILDEINWKELDLNSWKIGNVELSEIINGINEEREKILKIKKEGGITPLLGKVKTVLLIVESPNKAKTISNFFSRPSTRQVGNLRVYETVLEDKVLMVTASGGHVYDLTTDNIGVYGVDVKISEDGSALFLPYYNTIKRCKNGHQFTDYDKGGKCPNCGTTDIITDKTYTVENLRKLSLEVDEILIGTDPDTEGEKIAWDLYLALRPYNNNIRRAEFHEVTRRAIIQAISNPREFNVNLVESQIVRRIEDRWIGFKLSQKVQTEFWPKYCTEEKERARSKYYNQSTDCSENRNLSAGRVQTPVLNWIVTRYDEYNKTKTRVYYGRIKGLEDITFYVQRQEGVRKNNVVTVTFKEINEVIEDFGPLPPYTTDTLLSDANNFFGLSAPETMRIAQDLFELGLITYHRTDSTRISNVGISIAENYLKQVLGQNYEKVFKPRTWGEGGAHEGIRPTKPLDVDQLRLMIEDGDLELAKPLTSNHFKVYDLVFRRFISSQIVPLKIRKEVVKFEIKDEEGNPIPLEQNYVELVTNYSLPVQIDNITKFIYQPVRRLSKSLVSRLKDLGCESLPCDFGLSLEGSFLRSKVNLYTQADLVIEMKNKEIGRPSTYATIINTILKRRYAIESKKTKKMIPTSLGKAVNKYLNEKYGKFVSEERTRKLLQLMDMIEAGKERYDDVLKQIYEEINEIR</sequence>
<comment type="miscellaneous">
    <text evidence="16">This enzyme is the only unique feature of hyperthermophilic bacteria/archaea known and seems to be essential for adaptation to life at high temperatures. It may play a role in stabilization of DNA at high temperatures.</text>
</comment>
<dbReference type="GO" id="GO:0016887">
    <property type="term" value="F:ATP hydrolysis activity"/>
    <property type="evidence" value="ECO:0007669"/>
    <property type="project" value="RHEA"/>
</dbReference>
<keyword evidence="11 16" id="KW-0799">Topoisomerase</keyword>
<dbReference type="InterPro" id="IPR013497">
    <property type="entry name" value="Topo_IA_cen"/>
</dbReference>
<dbReference type="PANTHER" id="PTHR43505">
    <property type="entry name" value="REVERSE GYRASE"/>
    <property type="match status" value="1"/>
</dbReference>
<comment type="subcellular location">
    <subcellularLocation>
        <location evidence="2 16">Cytoplasm</location>
    </subcellularLocation>
</comment>
<dbReference type="InterPro" id="IPR003601">
    <property type="entry name" value="Topo_IA_2"/>
</dbReference>
<comment type="similarity">
    <text evidence="14 16">In the N-terminal section; belongs to the DEAD box helicase family. DDVD subfamily.</text>
</comment>
<comment type="catalytic activity">
    <reaction evidence="15 16 17">
        <text>ATP + H2O = ADP + phosphate + H(+)</text>
        <dbReference type="Rhea" id="RHEA:13065"/>
        <dbReference type="ChEBI" id="CHEBI:15377"/>
        <dbReference type="ChEBI" id="CHEBI:15378"/>
        <dbReference type="ChEBI" id="CHEBI:30616"/>
        <dbReference type="ChEBI" id="CHEBI:43474"/>
        <dbReference type="ChEBI" id="CHEBI:456216"/>
    </reaction>
</comment>
<dbReference type="GO" id="GO:0005524">
    <property type="term" value="F:ATP binding"/>
    <property type="evidence" value="ECO:0007669"/>
    <property type="project" value="UniProtKB-UniRule"/>
</dbReference>
<evidence type="ECO:0000256" key="9">
    <source>
        <dbReference type="ARBA" id="ARBA00022840"/>
    </source>
</evidence>
<dbReference type="SMART" id="SM00493">
    <property type="entry name" value="TOPRIM"/>
    <property type="match status" value="1"/>
</dbReference>
<dbReference type="Proteomes" id="UP000423396">
    <property type="component" value="Chromosome"/>
</dbReference>
<evidence type="ECO:0000256" key="3">
    <source>
        <dbReference type="ARBA" id="ARBA00011245"/>
    </source>
</evidence>
<dbReference type="InterPro" id="IPR003593">
    <property type="entry name" value="AAA+_ATPase"/>
</dbReference>
<dbReference type="InterPro" id="IPR006171">
    <property type="entry name" value="TOPRIM_dom"/>
</dbReference>
<dbReference type="KEGG" id="sazo:D1868_02550"/>
<dbReference type="SMART" id="SM00436">
    <property type="entry name" value="TOP1Bc"/>
    <property type="match status" value="1"/>
</dbReference>
<evidence type="ECO:0000256" key="13">
    <source>
        <dbReference type="ARBA" id="ARBA00023235"/>
    </source>
</evidence>
<dbReference type="Gene3D" id="2.60.510.20">
    <property type="match status" value="1"/>
</dbReference>
<comment type="function">
    <text evidence="17">Modifies the topological state of DNA by introducing positive supercoils in an ATP-dependent process, increasing the linking number in steps of +1. Binds to single-stranded DNA, transiently cleaves and then rejoins the ends, introducing a positive supercoil in the process. The scissile phosphodiester is attacked by the catalytic tyrosine of the enzyme, resulting in the formation of a DNA-(5'-phosphotyrosyl)-enzyme intermediate. Involved in rewinding DNA strands in regions of the chromosome that have opened up to allow replication, transcription, DNA repair and/or for DNA protection.</text>
</comment>
<dbReference type="EMBL" id="CP045483">
    <property type="protein sequence ID" value="QGR20475.1"/>
    <property type="molecule type" value="Genomic_DNA"/>
</dbReference>
<evidence type="ECO:0000256" key="6">
    <source>
        <dbReference type="ARBA" id="ARBA00022741"/>
    </source>
</evidence>
<dbReference type="InterPro" id="IPR034142">
    <property type="entry name" value="TOPRIM_RevGyr"/>
</dbReference>
<comment type="similarity">
    <text evidence="16">In the C-terminal section; belongs to the type IA topoisomerase family.</text>
</comment>
<feature type="domain" description="Toprim" evidence="18">
    <location>
        <begin position="610"/>
        <end position="775"/>
    </location>
</feature>
<comment type="function">
    <text evidence="16">Modifies the topological state of DNA by introducing positive supercoils in an ATP-dependent process, increasing the linking number in steps of +1. Binds to single-stranded DNA, transiently cleaves and then rejoins the ends, introducing a positive supercoil in the process. The scissile phosphodiester is attacked by the catalytic tyrosine of the enzyme, resulting in the formation of a DNA-(5'-phosphotyrosyl)-enzyme intermediate. Probably involved in rewinding DNA strands in regions of the chromosome that have opened up to allow replication, transcription, DNA repair and/or for DNA protection.</text>
</comment>
<evidence type="ECO:0000256" key="5">
    <source>
        <dbReference type="ARBA" id="ARBA00022723"/>
    </source>
</evidence>
<dbReference type="InterPro" id="IPR011545">
    <property type="entry name" value="DEAD/DEAH_box_helicase_dom"/>
</dbReference>
<dbReference type="GO" id="GO:0008094">
    <property type="term" value="F:ATP-dependent activity, acting on DNA"/>
    <property type="evidence" value="ECO:0007669"/>
    <property type="project" value="UniProtKB-UniRule"/>
</dbReference>
<dbReference type="SMART" id="SM00487">
    <property type="entry name" value="DEXDc"/>
    <property type="match status" value="1"/>
</dbReference>
<feature type="binding site" evidence="16">
    <location>
        <position position="90"/>
    </location>
    <ligand>
        <name>ATP</name>
        <dbReference type="ChEBI" id="CHEBI:30616"/>
    </ligand>
</feature>
<dbReference type="InterPro" id="IPR003602">
    <property type="entry name" value="Topo_IA_DNA-bd_dom"/>
</dbReference>
<keyword evidence="8 16" id="KW-0862">Zinc</keyword>
<dbReference type="Gene3D" id="3.40.50.300">
    <property type="entry name" value="P-loop containing nucleotide triphosphate hydrolases"/>
    <property type="match status" value="3"/>
</dbReference>
<evidence type="ECO:0000256" key="10">
    <source>
        <dbReference type="ARBA" id="ARBA00022842"/>
    </source>
</evidence>
<dbReference type="SMART" id="SM00437">
    <property type="entry name" value="TOP1Ac"/>
    <property type="match status" value="1"/>
</dbReference>
<dbReference type="Pfam" id="PF00270">
    <property type="entry name" value="DEAD"/>
    <property type="match status" value="1"/>
</dbReference>
<dbReference type="PROSITE" id="PS52039">
    <property type="entry name" value="TOPO_IA_2"/>
    <property type="match status" value="1"/>
</dbReference>
<dbReference type="InterPro" id="IPR040569">
    <property type="entry name" value="Znf_Rg"/>
</dbReference>
<evidence type="ECO:0000256" key="14">
    <source>
        <dbReference type="ARBA" id="ARBA00043976"/>
    </source>
</evidence>
<dbReference type="GO" id="GO:0005737">
    <property type="term" value="C:cytoplasm"/>
    <property type="evidence" value="ECO:0007669"/>
    <property type="project" value="UniProtKB-SubCell"/>
</dbReference>
<dbReference type="InterPro" id="IPR023405">
    <property type="entry name" value="Topo_IA_core_domain"/>
</dbReference>
<dbReference type="SMART" id="SM00382">
    <property type="entry name" value="AAA"/>
    <property type="match status" value="1"/>
</dbReference>
<organism evidence="22 23">
    <name type="scientific">Stygiolobus azoricus</name>
    <dbReference type="NCBI Taxonomy" id="41675"/>
    <lineage>
        <taxon>Archaea</taxon>
        <taxon>Thermoproteota</taxon>
        <taxon>Thermoprotei</taxon>
        <taxon>Sulfolobales</taxon>
        <taxon>Sulfolobaceae</taxon>
        <taxon>Stygiolobus</taxon>
    </lineage>
</organism>
<dbReference type="GO" id="GO:0160097">
    <property type="term" value="F:reverse gyrase activity"/>
    <property type="evidence" value="ECO:0007669"/>
    <property type="project" value="UniProtKB-UniRule"/>
</dbReference>
<keyword evidence="6 16" id="KW-0547">Nucleotide-binding</keyword>
<dbReference type="PROSITE" id="PS50880">
    <property type="entry name" value="TOPRIM"/>
    <property type="match status" value="1"/>
</dbReference>
<evidence type="ECO:0000256" key="16">
    <source>
        <dbReference type="HAMAP-Rule" id="MF_01125"/>
    </source>
</evidence>
<evidence type="ECO:0000256" key="7">
    <source>
        <dbReference type="ARBA" id="ARBA00022771"/>
    </source>
</evidence>
<dbReference type="PROSITE" id="PS52037">
    <property type="entry name" value="ZF_RG_C"/>
    <property type="match status" value="1"/>
</dbReference>
<dbReference type="Gene3D" id="3.40.50.140">
    <property type="match status" value="1"/>
</dbReference>
<evidence type="ECO:0000256" key="12">
    <source>
        <dbReference type="ARBA" id="ARBA00023125"/>
    </source>
</evidence>
<evidence type="ECO:0000256" key="11">
    <source>
        <dbReference type="ARBA" id="ARBA00023029"/>
    </source>
</evidence>
<evidence type="ECO:0000259" key="21">
    <source>
        <dbReference type="PROSITE" id="PS52039"/>
    </source>
</evidence>
<keyword evidence="9 16" id="KW-0067">ATP-binding</keyword>
<feature type="domain" description="Topo IA-type catalytic" evidence="21">
    <location>
        <begin position="791"/>
        <end position="1241"/>
    </location>
</feature>
<evidence type="ECO:0000259" key="19">
    <source>
        <dbReference type="PROSITE" id="PS51192"/>
    </source>
</evidence>
<keyword evidence="4 16" id="KW-0963">Cytoplasm</keyword>
<keyword evidence="10" id="KW-0460">Magnesium</keyword>
<evidence type="ECO:0000256" key="1">
    <source>
        <dbReference type="ARBA" id="ARBA00001946"/>
    </source>
</evidence>
<evidence type="ECO:0000259" key="20">
    <source>
        <dbReference type="PROSITE" id="PS52036"/>
    </source>
</evidence>
<dbReference type="EC" id="5.6.2.-" evidence="16"/>
<evidence type="ECO:0000256" key="15">
    <source>
        <dbReference type="ARBA" id="ARBA00049360"/>
    </source>
</evidence>
<dbReference type="GO" id="GO:0003677">
    <property type="term" value="F:DNA binding"/>
    <property type="evidence" value="ECO:0007669"/>
    <property type="project" value="UniProtKB-UniRule"/>
</dbReference>
<keyword evidence="16 22" id="KW-0378">Hydrolase</keyword>
<keyword evidence="7 16" id="KW-0863">Zinc-finger</keyword>
<feature type="domain" description="RG N-terminal-type" evidence="20">
    <location>
        <begin position="3"/>
        <end position="42"/>
    </location>
</feature>
<dbReference type="Gene3D" id="1.10.460.10">
    <property type="entry name" value="Topoisomerase I, domain 2"/>
    <property type="match status" value="1"/>
</dbReference>
<dbReference type="NCBIfam" id="TIGR01054">
    <property type="entry name" value="rgy"/>
    <property type="match status" value="1"/>
</dbReference>
<dbReference type="GO" id="GO:0006265">
    <property type="term" value="P:DNA topological change"/>
    <property type="evidence" value="ECO:0007669"/>
    <property type="project" value="UniProtKB-UniRule"/>
</dbReference>
<dbReference type="CDD" id="cd03361">
    <property type="entry name" value="TOPRIM_TopoIA_RevGyr"/>
    <property type="match status" value="1"/>
</dbReference>
<dbReference type="Pfam" id="PF01751">
    <property type="entry name" value="Toprim"/>
    <property type="match status" value="1"/>
</dbReference>
<gene>
    <name evidence="16 22" type="primary">rgy</name>
    <name evidence="22" type="ORF">D1868_02550</name>
</gene>
<comment type="subunit">
    <text evidence="3 16">Monomer.</text>
</comment>
<dbReference type="PRINTS" id="PR00417">
    <property type="entry name" value="PRTPISMRASEI"/>
</dbReference>
<dbReference type="GO" id="GO:0008270">
    <property type="term" value="F:zinc ion binding"/>
    <property type="evidence" value="ECO:0007669"/>
    <property type="project" value="UniProtKB-UniRule"/>
</dbReference>
<keyword evidence="5 16" id="KW-0479">Metal-binding</keyword>
<reference evidence="22 23" key="1">
    <citation type="submission" date="2019-10" db="EMBL/GenBank/DDBJ databases">
        <title>Genome Sequences from Six Type Strain Members of the Archaeal Family Sulfolobaceae: Acidianus ambivalens, Acidianus infernus, Metallosphaera prunae, Stygiolobus azoricus, Sulfolobus metallicus, and Sulfurisphaera ohwakuensis.</title>
        <authorList>
            <person name="Counts J.A."/>
            <person name="Kelly R.M."/>
        </authorList>
    </citation>
    <scope>NUCLEOTIDE SEQUENCE [LARGE SCALE GENOMIC DNA]</scope>
    <source>
        <strain evidence="22 23">FC6</strain>
    </source>
</reference>